<dbReference type="GO" id="GO:0016757">
    <property type="term" value="F:glycosyltransferase activity"/>
    <property type="evidence" value="ECO:0007669"/>
    <property type="project" value="InterPro"/>
</dbReference>
<sequence>MLYNLLLVKRVIEDICMFPFILWGRLLAKLKPLNKTYDIFFIMPFYHVGGAEKVHGEIIQQFPGKRIKLYFTKHSHNEALLHLFKAPNIDIEIIAKYSDNKLLYFLSFIYRGKISGYINAQCTPTVVFNGQSNFGYKLSPWVKKSVPQIELIHSLCNFSYIRLPFIQFYKRSVTVSKAERQKHIDIYRRYNVPAHFDDRFIYIDLAINLPLVRPVKQVHKPLTVLYVGRATAEKRPAIVAEIAAAVHEKAPDVRFQFMGDVTGAISATLLPHCELLGNIGHADKIAEIYSQADIIVIPSATESGPLVFMEGMAYGLAVLATPVGMMPEHFSQVHFGELFSSVSHVATIVAEAKQYILHYNEDPSLLQSIGNQNIQYAFQHFGMERLHQAYQNLVNNITEVS</sequence>
<dbReference type="CDD" id="cd03801">
    <property type="entry name" value="GT4_PimA-like"/>
    <property type="match status" value="1"/>
</dbReference>
<name>A0A327QWR5_9BACT</name>
<accession>A0A327QWR5</accession>
<dbReference type="SUPFAM" id="SSF53756">
    <property type="entry name" value="UDP-Glycosyltransferase/glycogen phosphorylase"/>
    <property type="match status" value="1"/>
</dbReference>
<dbReference type="Gene3D" id="3.40.50.2000">
    <property type="entry name" value="Glycogen Phosphorylase B"/>
    <property type="match status" value="1"/>
</dbReference>
<gene>
    <name evidence="2" type="ORF">LX64_01046</name>
</gene>
<dbReference type="EMBL" id="QLLL01000002">
    <property type="protein sequence ID" value="RAJ08395.1"/>
    <property type="molecule type" value="Genomic_DNA"/>
</dbReference>
<feature type="domain" description="Glycosyl transferase family 1" evidence="1">
    <location>
        <begin position="219"/>
        <end position="342"/>
    </location>
</feature>
<evidence type="ECO:0000259" key="1">
    <source>
        <dbReference type="Pfam" id="PF00534"/>
    </source>
</evidence>
<dbReference type="PANTHER" id="PTHR12526">
    <property type="entry name" value="GLYCOSYLTRANSFERASE"/>
    <property type="match status" value="1"/>
</dbReference>
<keyword evidence="3" id="KW-1185">Reference proteome</keyword>
<dbReference type="InterPro" id="IPR001296">
    <property type="entry name" value="Glyco_trans_1"/>
</dbReference>
<evidence type="ECO:0000313" key="2">
    <source>
        <dbReference type="EMBL" id="RAJ08395.1"/>
    </source>
</evidence>
<organism evidence="2 3">
    <name type="scientific">Chitinophaga skermanii</name>
    <dbReference type="NCBI Taxonomy" id="331697"/>
    <lineage>
        <taxon>Bacteria</taxon>
        <taxon>Pseudomonadati</taxon>
        <taxon>Bacteroidota</taxon>
        <taxon>Chitinophagia</taxon>
        <taxon>Chitinophagales</taxon>
        <taxon>Chitinophagaceae</taxon>
        <taxon>Chitinophaga</taxon>
    </lineage>
</organism>
<protein>
    <submittedName>
        <fullName evidence="2">Glycosyltransferase involved in cell wall biosynthesis</fullName>
    </submittedName>
</protein>
<comment type="caution">
    <text evidence="2">The sequence shown here is derived from an EMBL/GenBank/DDBJ whole genome shotgun (WGS) entry which is preliminary data.</text>
</comment>
<proteinExistence type="predicted"/>
<dbReference type="AlphaFoldDB" id="A0A327QWR5"/>
<dbReference type="OrthoDB" id="9811239at2"/>
<evidence type="ECO:0000313" key="3">
    <source>
        <dbReference type="Proteomes" id="UP000249547"/>
    </source>
</evidence>
<dbReference type="Pfam" id="PF00534">
    <property type="entry name" value="Glycos_transf_1"/>
    <property type="match status" value="1"/>
</dbReference>
<dbReference type="RefSeq" id="WP_111596551.1">
    <property type="nucleotide sequence ID" value="NZ_QLLL01000002.1"/>
</dbReference>
<reference evidence="2 3" key="1">
    <citation type="submission" date="2018-06" db="EMBL/GenBank/DDBJ databases">
        <title>Genomic Encyclopedia of Archaeal and Bacterial Type Strains, Phase II (KMG-II): from individual species to whole genera.</title>
        <authorList>
            <person name="Goeker M."/>
        </authorList>
    </citation>
    <scope>NUCLEOTIDE SEQUENCE [LARGE SCALE GENOMIC DNA]</scope>
    <source>
        <strain evidence="2 3">DSM 23857</strain>
    </source>
</reference>
<keyword evidence="2" id="KW-0808">Transferase</keyword>
<dbReference type="PANTHER" id="PTHR12526:SF630">
    <property type="entry name" value="GLYCOSYLTRANSFERASE"/>
    <property type="match status" value="1"/>
</dbReference>
<dbReference type="Proteomes" id="UP000249547">
    <property type="component" value="Unassembled WGS sequence"/>
</dbReference>